<dbReference type="HOGENOM" id="CLU_1406503_0_0_11"/>
<proteinExistence type="predicted"/>
<dbReference type="eggNOG" id="ENOG502ZIDB">
    <property type="taxonomic scope" value="Bacteria"/>
</dbReference>
<reference evidence="1 2" key="1">
    <citation type="journal article" date="2009" name="Stand. Genomic Sci.">
        <title>Complete genome sequence of Catenulispora acidiphila type strain (ID 139908).</title>
        <authorList>
            <person name="Copeland A."/>
            <person name="Lapidus A."/>
            <person name="Glavina Del Rio T."/>
            <person name="Nolan M."/>
            <person name="Lucas S."/>
            <person name="Chen F."/>
            <person name="Tice H."/>
            <person name="Cheng J.F."/>
            <person name="Bruce D."/>
            <person name="Goodwin L."/>
            <person name="Pitluck S."/>
            <person name="Mikhailova N."/>
            <person name="Pati A."/>
            <person name="Ivanova N."/>
            <person name="Mavromatis K."/>
            <person name="Chen A."/>
            <person name="Palaniappan K."/>
            <person name="Chain P."/>
            <person name="Land M."/>
            <person name="Hauser L."/>
            <person name="Chang Y.J."/>
            <person name="Jeffries C.D."/>
            <person name="Chertkov O."/>
            <person name="Brettin T."/>
            <person name="Detter J.C."/>
            <person name="Han C."/>
            <person name="Ali Z."/>
            <person name="Tindall B.J."/>
            <person name="Goker M."/>
            <person name="Bristow J."/>
            <person name="Eisen J.A."/>
            <person name="Markowitz V."/>
            <person name="Hugenholtz P."/>
            <person name="Kyrpides N.C."/>
            <person name="Klenk H.P."/>
        </authorList>
    </citation>
    <scope>NUCLEOTIDE SEQUENCE [LARGE SCALE GENOMIC DNA]</scope>
    <source>
        <strain evidence="2">DSM 44928 / JCM 14897 / NBRC 102108 / NRRL B-24433 / ID139908</strain>
    </source>
</reference>
<gene>
    <name evidence="1" type="ordered locus">Caci_2968</name>
</gene>
<organism evidence="1 2">
    <name type="scientific">Catenulispora acidiphila (strain DSM 44928 / JCM 14897 / NBRC 102108 / NRRL B-24433 / ID139908)</name>
    <dbReference type="NCBI Taxonomy" id="479433"/>
    <lineage>
        <taxon>Bacteria</taxon>
        <taxon>Bacillati</taxon>
        <taxon>Actinomycetota</taxon>
        <taxon>Actinomycetes</taxon>
        <taxon>Catenulisporales</taxon>
        <taxon>Catenulisporaceae</taxon>
        <taxon>Catenulispora</taxon>
    </lineage>
</organism>
<dbReference type="EMBL" id="CP001700">
    <property type="protein sequence ID" value="ACU71877.1"/>
    <property type="molecule type" value="Genomic_DNA"/>
</dbReference>
<dbReference type="RefSeq" id="WP_012787170.1">
    <property type="nucleotide sequence ID" value="NC_013131.1"/>
</dbReference>
<keyword evidence="2" id="KW-1185">Reference proteome</keyword>
<accession>C7Q2Y5</accession>
<dbReference type="InParanoid" id="C7Q2Y5"/>
<dbReference type="KEGG" id="cai:Caci_2968"/>
<dbReference type="AlphaFoldDB" id="C7Q2Y5"/>
<sequence length="193" mass="21262">MNDSADWITNAVRDEAERGYRAYRDSEDGATAEFVAAVPPHQSPEFHLAPLGLYLEWLRGYLAADGAPTHYYDYGYSSRFHVVTGDFTTGGECGAFARAVLVPSGVRHLGGAVGHNDLFFFDGFQASCWVPIYSDAEFLSLPNIVGFIEEQKAAHTTFWAEQERASAASLEAMRGSDLGRHVLKGSGYDQRDR</sequence>
<protein>
    <submittedName>
        <fullName evidence="1">Uncharacterized protein</fullName>
    </submittedName>
</protein>
<dbReference type="OrthoDB" id="9910584at2"/>
<dbReference type="STRING" id="479433.Caci_2968"/>
<evidence type="ECO:0000313" key="2">
    <source>
        <dbReference type="Proteomes" id="UP000000851"/>
    </source>
</evidence>
<evidence type="ECO:0000313" key="1">
    <source>
        <dbReference type="EMBL" id="ACU71877.1"/>
    </source>
</evidence>
<name>C7Q2Y5_CATAD</name>
<dbReference type="Proteomes" id="UP000000851">
    <property type="component" value="Chromosome"/>
</dbReference>